<comment type="caution">
    <text evidence="1">The sequence shown here is derived from an EMBL/GenBank/DDBJ whole genome shotgun (WGS) entry which is preliminary data.</text>
</comment>
<dbReference type="EMBL" id="CAJVPY010003148">
    <property type="protein sequence ID" value="CAG8583037.1"/>
    <property type="molecule type" value="Genomic_DNA"/>
</dbReference>
<accession>A0A9N9C0Z9</accession>
<evidence type="ECO:0000313" key="2">
    <source>
        <dbReference type="Proteomes" id="UP000789405"/>
    </source>
</evidence>
<dbReference type="AlphaFoldDB" id="A0A9N9C0Z9"/>
<organism evidence="1 2">
    <name type="scientific">Dentiscutata erythropus</name>
    <dbReference type="NCBI Taxonomy" id="1348616"/>
    <lineage>
        <taxon>Eukaryota</taxon>
        <taxon>Fungi</taxon>
        <taxon>Fungi incertae sedis</taxon>
        <taxon>Mucoromycota</taxon>
        <taxon>Glomeromycotina</taxon>
        <taxon>Glomeromycetes</taxon>
        <taxon>Diversisporales</taxon>
        <taxon>Gigasporaceae</taxon>
        <taxon>Dentiscutata</taxon>
    </lineage>
</organism>
<proteinExistence type="predicted"/>
<protein>
    <submittedName>
        <fullName evidence="1">18452_t:CDS:1</fullName>
    </submittedName>
</protein>
<sequence>ERYALGLRLNDVIKVAQLYFVLEDLPESHPKKIFVDSIDLSITIKDILYIFFNSNMNAPDKDLHKIFVFGIKL</sequence>
<reference evidence="1" key="1">
    <citation type="submission" date="2021-06" db="EMBL/GenBank/DDBJ databases">
        <authorList>
            <person name="Kallberg Y."/>
            <person name="Tangrot J."/>
            <person name="Rosling A."/>
        </authorList>
    </citation>
    <scope>NUCLEOTIDE SEQUENCE</scope>
    <source>
        <strain evidence="1">MA453B</strain>
    </source>
</reference>
<dbReference type="Proteomes" id="UP000789405">
    <property type="component" value="Unassembled WGS sequence"/>
</dbReference>
<feature type="non-terminal residue" evidence="1">
    <location>
        <position position="1"/>
    </location>
</feature>
<gene>
    <name evidence="1" type="ORF">DERYTH_LOCUS6787</name>
</gene>
<evidence type="ECO:0000313" key="1">
    <source>
        <dbReference type="EMBL" id="CAG8583037.1"/>
    </source>
</evidence>
<keyword evidence="2" id="KW-1185">Reference proteome</keyword>
<dbReference type="OrthoDB" id="2427998at2759"/>
<name>A0A9N9C0Z9_9GLOM</name>